<keyword evidence="2" id="KW-0808">Transferase</keyword>
<reference evidence="2 3" key="1">
    <citation type="submission" date="2006-10" db="EMBL/GenBank/DDBJ databases">
        <title>Complete sequence of chromosome of Pelobacter propionicus DSM 2379.</title>
        <authorList>
            <consortium name="US DOE Joint Genome Institute"/>
            <person name="Copeland A."/>
            <person name="Lucas S."/>
            <person name="Lapidus A."/>
            <person name="Barry K."/>
            <person name="Detter J.C."/>
            <person name="Glavina del Rio T."/>
            <person name="Hammon N."/>
            <person name="Israni S."/>
            <person name="Dalin E."/>
            <person name="Tice H."/>
            <person name="Pitluck S."/>
            <person name="Saunders E."/>
            <person name="Brettin T."/>
            <person name="Bruce D."/>
            <person name="Han C."/>
            <person name="Tapia R."/>
            <person name="Schmutz J."/>
            <person name="Larimer F."/>
            <person name="Land M."/>
            <person name="Hauser L."/>
            <person name="Kyrpides N."/>
            <person name="Kim E."/>
            <person name="Lovley D."/>
            <person name="Richardson P."/>
        </authorList>
    </citation>
    <scope>NUCLEOTIDE SEQUENCE [LARGE SCALE GENOMIC DNA]</scope>
    <source>
        <strain evidence="3">DSM 2379 / NBRC 103807 / OttBd1</strain>
    </source>
</reference>
<sequence>MNLMEKATIIHFHRHRIRGFPGGSVGALGWRGEENQSRRFRVIAGAGDFSGRSILDLGCGHGDLVGYLSERFSGFAYVGIDMMAEFLEVALERHGQRPDTVFYRADFTRVELPRADYVFASGALGYRCDDPGFYREMIARMYAAAERALIFNMLDAEFFPEHELLTGHDRAEVVTFCHELSPRVELIRGYLEDDFTVCMYR</sequence>
<dbReference type="CDD" id="cd02440">
    <property type="entry name" value="AdoMet_MTases"/>
    <property type="match status" value="1"/>
</dbReference>
<dbReference type="Pfam" id="PF13649">
    <property type="entry name" value="Methyltransf_25"/>
    <property type="match status" value="1"/>
</dbReference>
<organism evidence="2 3">
    <name type="scientific">Pelobacter propionicus (strain DSM 2379 / NBRC 103807 / OttBd1)</name>
    <dbReference type="NCBI Taxonomy" id="338966"/>
    <lineage>
        <taxon>Bacteria</taxon>
        <taxon>Pseudomonadati</taxon>
        <taxon>Thermodesulfobacteriota</taxon>
        <taxon>Desulfuromonadia</taxon>
        <taxon>Desulfuromonadales</taxon>
        <taxon>Desulfuromonadaceae</taxon>
        <taxon>Pelobacter</taxon>
    </lineage>
</organism>
<dbReference type="eggNOG" id="COG4106">
    <property type="taxonomic scope" value="Bacteria"/>
</dbReference>
<dbReference type="STRING" id="338966.Ppro_0360"/>
<evidence type="ECO:0000259" key="1">
    <source>
        <dbReference type="Pfam" id="PF13649"/>
    </source>
</evidence>
<keyword evidence="3" id="KW-1185">Reference proteome</keyword>
<evidence type="ECO:0000313" key="2">
    <source>
        <dbReference type="EMBL" id="ABK97994.1"/>
    </source>
</evidence>
<gene>
    <name evidence="2" type="ordered locus">Ppro_0360</name>
</gene>
<dbReference type="EMBL" id="CP000482">
    <property type="protein sequence ID" value="ABK97994.1"/>
    <property type="molecule type" value="Genomic_DNA"/>
</dbReference>
<proteinExistence type="predicted"/>
<dbReference type="HOGENOM" id="CLU_099766_0_0_7"/>
<dbReference type="OrthoDB" id="9795085at2"/>
<evidence type="ECO:0000313" key="3">
    <source>
        <dbReference type="Proteomes" id="UP000006732"/>
    </source>
</evidence>
<name>A1AKX4_PELPD</name>
<dbReference type="InterPro" id="IPR041698">
    <property type="entry name" value="Methyltransf_25"/>
</dbReference>
<dbReference type="InterPro" id="IPR029063">
    <property type="entry name" value="SAM-dependent_MTases_sf"/>
</dbReference>
<dbReference type="Gene3D" id="3.40.50.150">
    <property type="entry name" value="Vaccinia Virus protein VP39"/>
    <property type="match status" value="1"/>
</dbReference>
<keyword evidence="2" id="KW-0489">Methyltransferase</keyword>
<dbReference type="Proteomes" id="UP000006732">
    <property type="component" value="Chromosome"/>
</dbReference>
<dbReference type="AlphaFoldDB" id="A1AKX4"/>
<dbReference type="RefSeq" id="WP_011734308.1">
    <property type="nucleotide sequence ID" value="NC_008609.1"/>
</dbReference>
<feature type="domain" description="Methyltransferase" evidence="1">
    <location>
        <begin position="54"/>
        <end position="137"/>
    </location>
</feature>
<dbReference type="KEGG" id="ppd:Ppro_0360"/>
<dbReference type="GO" id="GO:0032259">
    <property type="term" value="P:methylation"/>
    <property type="evidence" value="ECO:0007669"/>
    <property type="project" value="UniProtKB-KW"/>
</dbReference>
<protein>
    <submittedName>
        <fullName evidence="2">Methyltransferase type 12</fullName>
    </submittedName>
</protein>
<accession>A1AKX4</accession>
<dbReference type="SUPFAM" id="SSF53335">
    <property type="entry name" value="S-adenosyl-L-methionine-dependent methyltransferases"/>
    <property type="match status" value="1"/>
</dbReference>
<dbReference type="GO" id="GO:0008168">
    <property type="term" value="F:methyltransferase activity"/>
    <property type="evidence" value="ECO:0007669"/>
    <property type="project" value="UniProtKB-KW"/>
</dbReference>